<dbReference type="InterPro" id="IPR043128">
    <property type="entry name" value="Rev_trsase/Diguanyl_cyclase"/>
</dbReference>
<keyword evidence="2" id="KW-0548">Nucleotidyltransferase</keyword>
<dbReference type="Pfam" id="PF00078">
    <property type="entry name" value="RVT_1"/>
    <property type="match status" value="1"/>
</dbReference>
<accession>A0A5E4NJL4</accession>
<dbReference type="SUPFAM" id="SSF56672">
    <property type="entry name" value="DNA/RNA polymerases"/>
    <property type="match status" value="1"/>
</dbReference>
<reference evidence="2 3" key="1">
    <citation type="submission" date="2019-08" db="EMBL/GenBank/DDBJ databases">
        <authorList>
            <person name="Alioto T."/>
            <person name="Alioto T."/>
            <person name="Gomez Garrido J."/>
        </authorList>
    </citation>
    <scope>NUCLEOTIDE SEQUENCE [LARGE SCALE GENOMIC DNA]</scope>
</reference>
<protein>
    <submittedName>
        <fullName evidence="2">Reverse transcriptase domain</fullName>
    </submittedName>
</protein>
<dbReference type="Proteomes" id="UP000325440">
    <property type="component" value="Unassembled WGS sequence"/>
</dbReference>
<dbReference type="EMBL" id="CABPRJ010002000">
    <property type="protein sequence ID" value="VVC42799.1"/>
    <property type="molecule type" value="Genomic_DNA"/>
</dbReference>
<sequence length="269" mass="29971">MTKSNRATIGSCCREDTQMVRCAMIALEKMKDMFKTTLCSPDEPWPQPQTTTSGCALNTSCAIKGCPFRGTGVPNSISAIPLKSTVTRVPSLLISQRLSTKQFSVKINDSLSDLQPISAGVPQGSKMAPILFNIYISDIPQSPRTNMALFADDTIIYSESRNIEAITHNLQCHLNVLSVWCKNWKIQINASKSTAIIFSLRLYSTPPLLKFDKVPIPWEPTVKYLGITLDKRLTRGPHLSAKIHLAYQRLSILFPIINKKQSFKKNVQS</sequence>
<gene>
    <name evidence="2" type="ORF">CINCED_3A001180</name>
</gene>
<dbReference type="AlphaFoldDB" id="A0A5E4NJL4"/>
<keyword evidence="2" id="KW-0695">RNA-directed DNA polymerase</keyword>
<dbReference type="OrthoDB" id="6761817at2759"/>
<name>A0A5E4NJL4_9HEMI</name>
<dbReference type="InterPro" id="IPR000477">
    <property type="entry name" value="RT_dom"/>
</dbReference>
<keyword evidence="3" id="KW-1185">Reference proteome</keyword>
<keyword evidence="2" id="KW-0808">Transferase</keyword>
<dbReference type="GO" id="GO:0003964">
    <property type="term" value="F:RNA-directed DNA polymerase activity"/>
    <property type="evidence" value="ECO:0007669"/>
    <property type="project" value="UniProtKB-KW"/>
</dbReference>
<evidence type="ECO:0000313" key="2">
    <source>
        <dbReference type="EMBL" id="VVC42799.1"/>
    </source>
</evidence>
<proteinExistence type="predicted"/>
<organism evidence="2 3">
    <name type="scientific">Cinara cedri</name>
    <dbReference type="NCBI Taxonomy" id="506608"/>
    <lineage>
        <taxon>Eukaryota</taxon>
        <taxon>Metazoa</taxon>
        <taxon>Ecdysozoa</taxon>
        <taxon>Arthropoda</taxon>
        <taxon>Hexapoda</taxon>
        <taxon>Insecta</taxon>
        <taxon>Pterygota</taxon>
        <taxon>Neoptera</taxon>
        <taxon>Paraneoptera</taxon>
        <taxon>Hemiptera</taxon>
        <taxon>Sternorrhyncha</taxon>
        <taxon>Aphidomorpha</taxon>
        <taxon>Aphidoidea</taxon>
        <taxon>Aphididae</taxon>
        <taxon>Lachninae</taxon>
        <taxon>Cinara</taxon>
    </lineage>
</organism>
<evidence type="ECO:0000259" key="1">
    <source>
        <dbReference type="PROSITE" id="PS50878"/>
    </source>
</evidence>
<dbReference type="InterPro" id="IPR043502">
    <property type="entry name" value="DNA/RNA_pol_sf"/>
</dbReference>
<dbReference type="PROSITE" id="PS50878">
    <property type="entry name" value="RT_POL"/>
    <property type="match status" value="1"/>
</dbReference>
<dbReference type="PANTHER" id="PTHR33332">
    <property type="entry name" value="REVERSE TRANSCRIPTASE DOMAIN-CONTAINING PROTEIN"/>
    <property type="match status" value="1"/>
</dbReference>
<evidence type="ECO:0000313" key="3">
    <source>
        <dbReference type="Proteomes" id="UP000325440"/>
    </source>
</evidence>
<feature type="domain" description="Reverse transcriptase" evidence="1">
    <location>
        <begin position="1"/>
        <end position="229"/>
    </location>
</feature>
<dbReference type="Gene3D" id="3.30.70.270">
    <property type="match status" value="1"/>
</dbReference>